<feature type="domain" description="HTH lysR-type" evidence="5">
    <location>
        <begin position="1"/>
        <end position="58"/>
    </location>
</feature>
<dbReference type="PROSITE" id="PS50931">
    <property type="entry name" value="HTH_LYSR"/>
    <property type="match status" value="1"/>
</dbReference>
<dbReference type="GO" id="GO:0032993">
    <property type="term" value="C:protein-DNA complex"/>
    <property type="evidence" value="ECO:0007669"/>
    <property type="project" value="TreeGrafter"/>
</dbReference>
<dbReference type="GO" id="GO:0003700">
    <property type="term" value="F:DNA-binding transcription factor activity"/>
    <property type="evidence" value="ECO:0007669"/>
    <property type="project" value="InterPro"/>
</dbReference>
<dbReference type="Proteomes" id="UP000823883">
    <property type="component" value="Unassembled WGS sequence"/>
</dbReference>
<dbReference type="Pfam" id="PF00126">
    <property type="entry name" value="HTH_1"/>
    <property type="match status" value="1"/>
</dbReference>
<dbReference type="PANTHER" id="PTHR30346:SF28">
    <property type="entry name" value="HTH-TYPE TRANSCRIPTIONAL REGULATOR CYNR"/>
    <property type="match status" value="1"/>
</dbReference>
<evidence type="ECO:0000256" key="1">
    <source>
        <dbReference type="ARBA" id="ARBA00009437"/>
    </source>
</evidence>
<dbReference type="InterPro" id="IPR036390">
    <property type="entry name" value="WH_DNA-bd_sf"/>
</dbReference>
<dbReference type="GO" id="GO:0003677">
    <property type="term" value="F:DNA binding"/>
    <property type="evidence" value="ECO:0007669"/>
    <property type="project" value="UniProtKB-KW"/>
</dbReference>
<evidence type="ECO:0000259" key="5">
    <source>
        <dbReference type="PROSITE" id="PS50931"/>
    </source>
</evidence>
<proteinExistence type="inferred from homology"/>
<comment type="caution">
    <text evidence="6">The sequence shown here is derived from an EMBL/GenBank/DDBJ whole genome shotgun (WGS) entry which is preliminary data.</text>
</comment>
<dbReference type="SUPFAM" id="SSF46785">
    <property type="entry name" value="Winged helix' DNA-binding domain"/>
    <property type="match status" value="1"/>
</dbReference>
<dbReference type="EMBL" id="DWWL01000064">
    <property type="protein sequence ID" value="HJC48364.1"/>
    <property type="molecule type" value="Genomic_DNA"/>
</dbReference>
<evidence type="ECO:0000256" key="2">
    <source>
        <dbReference type="ARBA" id="ARBA00023015"/>
    </source>
</evidence>
<accession>A0A9D2PDS7</accession>
<comment type="similarity">
    <text evidence="1">Belongs to the LysR transcriptional regulatory family.</text>
</comment>
<dbReference type="SUPFAM" id="SSF53850">
    <property type="entry name" value="Periplasmic binding protein-like II"/>
    <property type="match status" value="1"/>
</dbReference>
<dbReference type="FunFam" id="1.10.10.10:FF:000001">
    <property type="entry name" value="LysR family transcriptional regulator"/>
    <property type="match status" value="1"/>
</dbReference>
<dbReference type="AlphaFoldDB" id="A0A9D2PDS7"/>
<dbReference type="Gene3D" id="1.10.10.10">
    <property type="entry name" value="Winged helix-like DNA-binding domain superfamily/Winged helix DNA-binding domain"/>
    <property type="match status" value="1"/>
</dbReference>
<keyword evidence="3" id="KW-0238">DNA-binding</keyword>
<dbReference type="InterPro" id="IPR036388">
    <property type="entry name" value="WH-like_DNA-bd_sf"/>
</dbReference>
<name>A0A9D2PDS7_9FIRM</name>
<dbReference type="InterPro" id="IPR000847">
    <property type="entry name" value="LysR_HTH_N"/>
</dbReference>
<keyword evidence="2" id="KW-0805">Transcription regulation</keyword>
<dbReference type="CDD" id="cd05466">
    <property type="entry name" value="PBP2_LTTR_substrate"/>
    <property type="match status" value="1"/>
</dbReference>
<sequence length="288" mass="32713">MDVEKCRTFLAAAENDTFTAAADQLYMTTANVTKHIAALERELGFALFERKSRGIQLTEEGKKCVPYAAQIVQASSAMQGLKKKKLKLCSIPCQQKIGLPDLLHNFKLKYPKVELDLKEYHGLKLLKMLLNEECELGFLGDLYCKGKELDEIEIFGENMCAILPKNHRYAGKRKISLNKLKDENFVFLAPESGMYRIYKDMCRDSGFEPKVVLSVSREDTMLSYIQNQMGVSLCGKSILSEKTEKRVTAVELEEEYRSGCVLAKKRGKKLSENAALFWCFVKNEFKGN</sequence>
<dbReference type="Gene3D" id="3.40.190.290">
    <property type="match status" value="1"/>
</dbReference>
<dbReference type="Pfam" id="PF03466">
    <property type="entry name" value="LysR_substrate"/>
    <property type="match status" value="1"/>
</dbReference>
<gene>
    <name evidence="6" type="ORF">IAA04_09965</name>
</gene>
<evidence type="ECO:0000313" key="7">
    <source>
        <dbReference type="Proteomes" id="UP000823883"/>
    </source>
</evidence>
<dbReference type="InterPro" id="IPR005119">
    <property type="entry name" value="LysR_subst-bd"/>
</dbReference>
<reference evidence="6" key="1">
    <citation type="journal article" date="2021" name="PeerJ">
        <title>Extensive microbial diversity within the chicken gut microbiome revealed by metagenomics and culture.</title>
        <authorList>
            <person name="Gilroy R."/>
            <person name="Ravi A."/>
            <person name="Getino M."/>
            <person name="Pursley I."/>
            <person name="Horton D.L."/>
            <person name="Alikhan N.F."/>
            <person name="Baker D."/>
            <person name="Gharbi K."/>
            <person name="Hall N."/>
            <person name="Watson M."/>
            <person name="Adriaenssens E.M."/>
            <person name="Foster-Nyarko E."/>
            <person name="Jarju S."/>
            <person name="Secka A."/>
            <person name="Antonio M."/>
            <person name="Oren A."/>
            <person name="Chaudhuri R.R."/>
            <person name="La Ragione R."/>
            <person name="Hildebrand F."/>
            <person name="Pallen M.J."/>
        </authorList>
    </citation>
    <scope>NUCLEOTIDE SEQUENCE</scope>
    <source>
        <strain evidence="6">CHK183-5548</strain>
    </source>
</reference>
<evidence type="ECO:0000256" key="4">
    <source>
        <dbReference type="ARBA" id="ARBA00023163"/>
    </source>
</evidence>
<keyword evidence="4" id="KW-0804">Transcription</keyword>
<dbReference type="PANTHER" id="PTHR30346">
    <property type="entry name" value="TRANSCRIPTIONAL DUAL REGULATOR HCAR-RELATED"/>
    <property type="match status" value="1"/>
</dbReference>
<evidence type="ECO:0000313" key="6">
    <source>
        <dbReference type="EMBL" id="HJC48364.1"/>
    </source>
</evidence>
<organism evidence="6 7">
    <name type="scientific">Candidatus Lachnoclostridium pullistercoris</name>
    <dbReference type="NCBI Taxonomy" id="2838632"/>
    <lineage>
        <taxon>Bacteria</taxon>
        <taxon>Bacillati</taxon>
        <taxon>Bacillota</taxon>
        <taxon>Clostridia</taxon>
        <taxon>Lachnospirales</taxon>
        <taxon>Lachnospiraceae</taxon>
    </lineage>
</organism>
<reference evidence="6" key="2">
    <citation type="submission" date="2021-04" db="EMBL/GenBank/DDBJ databases">
        <authorList>
            <person name="Gilroy R."/>
        </authorList>
    </citation>
    <scope>NUCLEOTIDE SEQUENCE</scope>
    <source>
        <strain evidence="6">CHK183-5548</strain>
    </source>
</reference>
<protein>
    <submittedName>
        <fullName evidence="6">LysR family transcriptional regulator</fullName>
    </submittedName>
</protein>
<evidence type="ECO:0000256" key="3">
    <source>
        <dbReference type="ARBA" id="ARBA00023125"/>
    </source>
</evidence>